<dbReference type="PROSITE" id="PS50110">
    <property type="entry name" value="RESPONSE_REGULATORY"/>
    <property type="match status" value="2"/>
</dbReference>
<sequence length="1121" mass="127641">MKFIEFKKIRSRLVFWFLITSFVPLLISMVVFYVGRRKVNAFNTFEKLVSIRDLKANQVNKWLDERIGDMNVMSGDREIKELGNLFRNEELRSNKEEKIFVADELLRRNLTNYKDYSALFVIGSGSGQVEISTNKELKGKDLSREEYFTQPLKSRKLYISQVKRFHASQEPDMYFSIPIYDPENHSKIIGVLVAEINLEVSLYNLLLNRVGLGNTGETLIVNKDVVALNELRWFGNAPLRLQITAQPAVRAARGETGIIETPDYRDVKVLAAYTYIPRTGWGLICKQDTKELNVALHRTAFSFVLILLLVGATIIVITLRFSASISTPIIQMNDIAQRMRLGDFSQRNEIHSTDELGMLELEFNNMADEIESRIKIQSQIHKISETMLRQNEMKEFSMNLLRRIMKISDANMGVFYILNETQSVYEPFFSIGANEKMLEKFDVKNPAGEIAQAIFFKKIYHLRNIADETTFKHKTLAGELAPNEIITIPIVNDNIVVAIISLVSVSRFNNDSLQVIEQSQIGINTSYSNLLASERTRILSEQLTVINQQLEEQTEELQDQAEELQDQANELKSTTTELQRQNVLLDIQRKQVEEANKLKSEFLSNMSHELRTPLNSIMALSKVLLEQAKTKLNEEENNYLEIIERNGRRLLAIINDILDLSKIEAGKMDVILQNVSITSLLYTTAENLQTLAEKKKLTLDVRVLKDLPMVVTDEFRLHQVLTNVIGNAIKFTESGDVTVSASYDAEFVKIKIKDTGIGISEEMLEHIFDEFRQVDGSISRRYEGTGLGLAIAKKIMLILGGNISVTSKLGYGSEFTLSLPMKKETEDENVSHTKEIIQKEDGDKSFSKTGRETTATENIEILMVEDNPDTVIQMKNILGKKGYSVVVAENGLEALKKIEDLHPRGIILDLMMPEMDGFEFLEKIRNSEKTKEIPVLILTAKYLTQKETKILEKFGIRSIIRKGDVNLNRLVSEVELLLNLSVQSDFDEKNKNEKNQQTLKDKNVEILIVEDNIDNLVTIKALLADKYLLKDAASGEEGLKLIDKKRPDLILVDMSLPQMSGNRFLSQIREKKKFSDIPVIAVTAQAMKGDKEKFINFGFDGYVSKPIDLEKLINEIRNLLK</sequence>
<dbReference type="PANTHER" id="PTHR43047">
    <property type="entry name" value="TWO-COMPONENT HISTIDINE PROTEIN KINASE"/>
    <property type="match status" value="1"/>
</dbReference>
<dbReference type="GO" id="GO:0000155">
    <property type="term" value="F:phosphorelay sensor kinase activity"/>
    <property type="evidence" value="ECO:0007669"/>
    <property type="project" value="InterPro"/>
</dbReference>
<dbReference type="Proteomes" id="UP000428260">
    <property type="component" value="Chromosome"/>
</dbReference>
<dbReference type="SMART" id="SM00387">
    <property type="entry name" value="HATPase_c"/>
    <property type="match status" value="1"/>
</dbReference>
<dbReference type="SUPFAM" id="SSF55874">
    <property type="entry name" value="ATPase domain of HSP90 chaperone/DNA topoisomerase II/histidine kinase"/>
    <property type="match status" value="1"/>
</dbReference>
<dbReference type="GO" id="GO:0009927">
    <property type="term" value="F:histidine phosphotransfer kinase activity"/>
    <property type="evidence" value="ECO:0007669"/>
    <property type="project" value="TreeGrafter"/>
</dbReference>
<dbReference type="InterPro" id="IPR001789">
    <property type="entry name" value="Sig_transdc_resp-reg_receiver"/>
</dbReference>
<keyword evidence="6" id="KW-0808">Transferase</keyword>
<dbReference type="Gene3D" id="3.30.450.20">
    <property type="entry name" value="PAS domain"/>
    <property type="match status" value="1"/>
</dbReference>
<evidence type="ECO:0000256" key="7">
    <source>
        <dbReference type="ARBA" id="ARBA00022692"/>
    </source>
</evidence>
<dbReference type="AlphaFoldDB" id="A0A6I6JMI0"/>
<evidence type="ECO:0000313" key="18">
    <source>
        <dbReference type="EMBL" id="QGY44095.1"/>
    </source>
</evidence>
<dbReference type="Gene3D" id="3.40.50.2300">
    <property type="match status" value="2"/>
</dbReference>
<dbReference type="SMART" id="SM00448">
    <property type="entry name" value="REC"/>
    <property type="match status" value="2"/>
</dbReference>
<keyword evidence="11 14" id="KW-0472">Membrane</keyword>
<gene>
    <name evidence="18" type="ORF">GM418_10630</name>
</gene>
<evidence type="ECO:0000256" key="3">
    <source>
        <dbReference type="ARBA" id="ARBA00012438"/>
    </source>
</evidence>
<dbReference type="Gene3D" id="6.10.340.10">
    <property type="match status" value="1"/>
</dbReference>
<evidence type="ECO:0000256" key="4">
    <source>
        <dbReference type="ARBA" id="ARBA00022475"/>
    </source>
</evidence>
<keyword evidence="7 14" id="KW-0812">Transmembrane</keyword>
<dbReference type="PROSITE" id="PS50109">
    <property type="entry name" value="HIS_KIN"/>
    <property type="match status" value="1"/>
</dbReference>
<dbReference type="InterPro" id="IPR036097">
    <property type="entry name" value="HisK_dim/P_sf"/>
</dbReference>
<comment type="catalytic activity">
    <reaction evidence="1">
        <text>ATP + protein L-histidine = ADP + protein N-phospho-L-histidine.</text>
        <dbReference type="EC" id="2.7.13.3"/>
    </reaction>
</comment>
<dbReference type="InterPro" id="IPR003660">
    <property type="entry name" value="HAMP_dom"/>
</dbReference>
<keyword evidence="9 14" id="KW-1133">Transmembrane helix</keyword>
<keyword evidence="4" id="KW-1003">Cell membrane</keyword>
<evidence type="ECO:0000256" key="9">
    <source>
        <dbReference type="ARBA" id="ARBA00022989"/>
    </source>
</evidence>
<evidence type="ECO:0000256" key="5">
    <source>
        <dbReference type="ARBA" id="ARBA00022553"/>
    </source>
</evidence>
<evidence type="ECO:0000256" key="14">
    <source>
        <dbReference type="SAM" id="Phobius"/>
    </source>
</evidence>
<dbReference type="Pfam" id="PF00072">
    <property type="entry name" value="Response_reg"/>
    <property type="match status" value="2"/>
</dbReference>
<dbReference type="FunFam" id="3.30.565.10:FF:000010">
    <property type="entry name" value="Sensor histidine kinase RcsC"/>
    <property type="match status" value="1"/>
</dbReference>
<reference evidence="18 19" key="1">
    <citation type="submission" date="2019-11" db="EMBL/GenBank/DDBJ databases">
        <authorList>
            <person name="Zheng R.K."/>
            <person name="Sun C.M."/>
        </authorList>
    </citation>
    <scope>NUCLEOTIDE SEQUENCE [LARGE SCALE GENOMIC DNA]</scope>
    <source>
        <strain evidence="18 19">WC007</strain>
    </source>
</reference>
<dbReference type="CDD" id="cd18774">
    <property type="entry name" value="PDC2_HK_sensor"/>
    <property type="match status" value="1"/>
</dbReference>
<dbReference type="Gene3D" id="3.30.450.40">
    <property type="match status" value="1"/>
</dbReference>
<feature type="domain" description="HAMP" evidence="17">
    <location>
        <begin position="323"/>
        <end position="375"/>
    </location>
</feature>
<keyword evidence="13" id="KW-0175">Coiled coil</keyword>
<keyword evidence="19" id="KW-1185">Reference proteome</keyword>
<dbReference type="Pfam" id="PF00672">
    <property type="entry name" value="HAMP"/>
    <property type="match status" value="1"/>
</dbReference>
<dbReference type="KEGG" id="mcos:GM418_10630"/>
<dbReference type="InterPro" id="IPR003594">
    <property type="entry name" value="HATPase_dom"/>
</dbReference>
<evidence type="ECO:0000256" key="12">
    <source>
        <dbReference type="PROSITE-ProRule" id="PRU00169"/>
    </source>
</evidence>
<protein>
    <recommendedName>
        <fullName evidence="3">histidine kinase</fullName>
        <ecNumber evidence="3">2.7.13.3</ecNumber>
    </recommendedName>
</protein>
<feature type="domain" description="Response regulatory" evidence="16">
    <location>
        <begin position="1005"/>
        <end position="1120"/>
    </location>
</feature>
<dbReference type="GO" id="GO:0005886">
    <property type="term" value="C:plasma membrane"/>
    <property type="evidence" value="ECO:0007669"/>
    <property type="project" value="UniProtKB-SubCell"/>
</dbReference>
<dbReference type="PRINTS" id="PR00344">
    <property type="entry name" value="BCTRLSENSOR"/>
</dbReference>
<feature type="domain" description="Response regulatory" evidence="16">
    <location>
        <begin position="860"/>
        <end position="977"/>
    </location>
</feature>
<evidence type="ECO:0000256" key="2">
    <source>
        <dbReference type="ARBA" id="ARBA00004651"/>
    </source>
</evidence>
<keyword evidence="10" id="KW-0902">Two-component regulatory system</keyword>
<organism evidence="18 19">
    <name type="scientific">Maribellus comscasis</name>
    <dbReference type="NCBI Taxonomy" id="2681766"/>
    <lineage>
        <taxon>Bacteria</taxon>
        <taxon>Pseudomonadati</taxon>
        <taxon>Bacteroidota</taxon>
        <taxon>Bacteroidia</taxon>
        <taxon>Marinilabiliales</taxon>
        <taxon>Prolixibacteraceae</taxon>
        <taxon>Maribellus</taxon>
    </lineage>
</organism>
<dbReference type="CDD" id="cd06225">
    <property type="entry name" value="HAMP"/>
    <property type="match status" value="1"/>
</dbReference>
<dbReference type="InterPro" id="IPR033479">
    <property type="entry name" value="dCache_1"/>
</dbReference>
<evidence type="ECO:0000256" key="11">
    <source>
        <dbReference type="ARBA" id="ARBA00023136"/>
    </source>
</evidence>
<dbReference type="InterPro" id="IPR003661">
    <property type="entry name" value="HisK_dim/P_dom"/>
</dbReference>
<evidence type="ECO:0000259" key="16">
    <source>
        <dbReference type="PROSITE" id="PS50110"/>
    </source>
</evidence>
<dbReference type="SUPFAM" id="SSF52172">
    <property type="entry name" value="CheY-like"/>
    <property type="match status" value="2"/>
</dbReference>
<dbReference type="RefSeq" id="WP_158865873.1">
    <property type="nucleotide sequence ID" value="NZ_CP046401.1"/>
</dbReference>
<dbReference type="SMART" id="SM00388">
    <property type="entry name" value="HisKA"/>
    <property type="match status" value="1"/>
</dbReference>
<keyword evidence="8" id="KW-0418">Kinase</keyword>
<dbReference type="CDD" id="cd00082">
    <property type="entry name" value="HisKA"/>
    <property type="match status" value="1"/>
</dbReference>
<dbReference type="EMBL" id="CP046401">
    <property type="protein sequence ID" value="QGY44095.1"/>
    <property type="molecule type" value="Genomic_DNA"/>
</dbReference>
<evidence type="ECO:0000259" key="17">
    <source>
        <dbReference type="PROSITE" id="PS50885"/>
    </source>
</evidence>
<dbReference type="SUPFAM" id="SSF47384">
    <property type="entry name" value="Homodimeric domain of signal transducing histidine kinase"/>
    <property type="match status" value="1"/>
</dbReference>
<dbReference type="InterPro" id="IPR036890">
    <property type="entry name" value="HATPase_C_sf"/>
</dbReference>
<comment type="subcellular location">
    <subcellularLocation>
        <location evidence="2">Cell membrane</location>
        <topology evidence="2">Multi-pass membrane protein</topology>
    </subcellularLocation>
</comment>
<evidence type="ECO:0000313" key="19">
    <source>
        <dbReference type="Proteomes" id="UP000428260"/>
    </source>
</evidence>
<feature type="domain" description="Histidine kinase" evidence="15">
    <location>
        <begin position="605"/>
        <end position="823"/>
    </location>
</feature>
<evidence type="ECO:0000256" key="13">
    <source>
        <dbReference type="SAM" id="Coils"/>
    </source>
</evidence>
<accession>A0A6I6JMI0</accession>
<evidence type="ECO:0000256" key="10">
    <source>
        <dbReference type="ARBA" id="ARBA00023012"/>
    </source>
</evidence>
<dbReference type="SUPFAM" id="SSF103190">
    <property type="entry name" value="Sensory domain-like"/>
    <property type="match status" value="1"/>
</dbReference>
<feature type="coiled-coil region" evidence="13">
    <location>
        <begin position="618"/>
        <end position="645"/>
    </location>
</feature>
<dbReference type="PANTHER" id="PTHR43047:SF72">
    <property type="entry name" value="OSMOSENSING HISTIDINE PROTEIN KINASE SLN1"/>
    <property type="match status" value="1"/>
</dbReference>
<dbReference type="CDD" id="cd18773">
    <property type="entry name" value="PDC1_HK_sensor"/>
    <property type="match status" value="1"/>
</dbReference>
<feature type="modified residue" description="4-aspartylphosphate" evidence="12">
    <location>
        <position position="909"/>
    </location>
</feature>
<dbReference type="SUPFAM" id="SSF55781">
    <property type="entry name" value="GAF domain-like"/>
    <property type="match status" value="1"/>
</dbReference>
<proteinExistence type="predicted"/>
<dbReference type="InterPro" id="IPR029151">
    <property type="entry name" value="Sensor-like_sf"/>
</dbReference>
<name>A0A6I6JMI0_9BACT</name>
<dbReference type="SMART" id="SM00304">
    <property type="entry name" value="HAMP"/>
    <property type="match status" value="1"/>
</dbReference>
<feature type="transmembrane region" description="Helical" evidence="14">
    <location>
        <begin position="13"/>
        <end position="34"/>
    </location>
</feature>
<dbReference type="Pfam" id="PF02518">
    <property type="entry name" value="HATPase_c"/>
    <property type="match status" value="1"/>
</dbReference>
<evidence type="ECO:0000256" key="1">
    <source>
        <dbReference type="ARBA" id="ARBA00000085"/>
    </source>
</evidence>
<dbReference type="Gene3D" id="3.30.565.10">
    <property type="entry name" value="Histidine kinase-like ATPase, C-terminal domain"/>
    <property type="match status" value="1"/>
</dbReference>
<dbReference type="InterPro" id="IPR004358">
    <property type="entry name" value="Sig_transdc_His_kin-like_C"/>
</dbReference>
<dbReference type="SUPFAM" id="SSF158472">
    <property type="entry name" value="HAMP domain-like"/>
    <property type="match status" value="1"/>
</dbReference>
<dbReference type="InterPro" id="IPR011006">
    <property type="entry name" value="CheY-like_superfamily"/>
</dbReference>
<evidence type="ECO:0000256" key="8">
    <source>
        <dbReference type="ARBA" id="ARBA00022777"/>
    </source>
</evidence>
<keyword evidence="5 12" id="KW-0597">Phosphoprotein</keyword>
<dbReference type="CDD" id="cd16922">
    <property type="entry name" value="HATPase_EvgS-ArcB-TorS-like"/>
    <property type="match status" value="1"/>
</dbReference>
<dbReference type="InterPro" id="IPR029016">
    <property type="entry name" value="GAF-like_dom_sf"/>
</dbReference>
<evidence type="ECO:0000259" key="15">
    <source>
        <dbReference type="PROSITE" id="PS50109"/>
    </source>
</evidence>
<dbReference type="Gene3D" id="1.10.287.130">
    <property type="match status" value="1"/>
</dbReference>
<feature type="transmembrane region" description="Helical" evidence="14">
    <location>
        <begin position="300"/>
        <end position="323"/>
    </location>
</feature>
<dbReference type="FunFam" id="1.10.287.130:FF:000001">
    <property type="entry name" value="Two-component sensor histidine kinase"/>
    <property type="match status" value="1"/>
</dbReference>
<dbReference type="InterPro" id="IPR005467">
    <property type="entry name" value="His_kinase_dom"/>
</dbReference>
<evidence type="ECO:0000256" key="6">
    <source>
        <dbReference type="ARBA" id="ARBA00022679"/>
    </source>
</evidence>
<feature type="coiled-coil region" evidence="13">
    <location>
        <begin position="540"/>
        <end position="581"/>
    </location>
</feature>
<dbReference type="PROSITE" id="PS50885">
    <property type="entry name" value="HAMP"/>
    <property type="match status" value="1"/>
</dbReference>
<dbReference type="EC" id="2.7.13.3" evidence="3"/>
<dbReference type="Pfam" id="PF02743">
    <property type="entry name" value="dCache_1"/>
    <property type="match status" value="1"/>
</dbReference>
<feature type="modified residue" description="4-aspartylphosphate" evidence="12">
    <location>
        <position position="1053"/>
    </location>
</feature>
<dbReference type="Pfam" id="PF00512">
    <property type="entry name" value="HisKA"/>
    <property type="match status" value="1"/>
</dbReference>